<evidence type="ECO:0000313" key="2">
    <source>
        <dbReference type="Proteomes" id="UP000037755"/>
    </source>
</evidence>
<name>A0A0M9VIQ8_9FLAO</name>
<dbReference type="RefSeq" id="WP_054408554.1">
    <property type="nucleotide sequence ID" value="NZ_FOYA01000015.1"/>
</dbReference>
<comment type="caution">
    <text evidence="1">The sequence shown here is derived from an EMBL/GenBank/DDBJ whole genome shotgun (WGS) entry which is preliminary data.</text>
</comment>
<dbReference type="PATRIC" id="fig|1202724.3.peg.2792"/>
<reference evidence="1 2" key="1">
    <citation type="submission" date="2015-08" db="EMBL/GenBank/DDBJ databases">
        <title>Whole genome sequence of Flavobacterium akiainvivens IK-1T, from decaying Wikstroemia oahuensis, an endemic Hawaiian shrub.</title>
        <authorList>
            <person name="Wan X."/>
            <person name="Hou S."/>
            <person name="Saito J."/>
            <person name="Donachie S."/>
        </authorList>
    </citation>
    <scope>NUCLEOTIDE SEQUENCE [LARGE SCALE GENOMIC DNA]</scope>
    <source>
        <strain evidence="1 2">IK-1</strain>
    </source>
</reference>
<sequence length="358" mass="41685">MDNLSFNSAGNLFYVLLVVVLPLYFGNAQEIINANPTTGLEVHINKPVYYYVEDKLYYTPHGEINLNNPIWQGEISERYYNGEVSVSPDSRYVVIHHKTGLNVIDSLGNTICRIKNVGKSVLDRRPDTFWCKDFQWSVDSKALYLVKDVAYTFQEGSPNRCALVKLDVTNGSLTTVYNFTEQSWRFYPGTHNTIYYTAYDKTVENWLFKKVDLATGAITPVYSDDEHRLQTTDTIYANLEFERRLYNNRLLIGNRSYEECSIYATGKDGTEQLLFEVQCGTSALDKKKRFHIREINSEVYISDKYYLVRMYAEGYKTMVVDLKTLEYRFYKEWIKPYVASTIETENFMYISGDLLVRK</sequence>
<evidence type="ECO:0000313" key="1">
    <source>
        <dbReference type="EMBL" id="KOS06929.1"/>
    </source>
</evidence>
<accession>A0A0M9VIQ8</accession>
<organism evidence="1 2">
    <name type="scientific">Flavobacterium akiainvivens</name>
    <dbReference type="NCBI Taxonomy" id="1202724"/>
    <lineage>
        <taxon>Bacteria</taxon>
        <taxon>Pseudomonadati</taxon>
        <taxon>Bacteroidota</taxon>
        <taxon>Flavobacteriia</taxon>
        <taxon>Flavobacteriales</taxon>
        <taxon>Flavobacteriaceae</taxon>
        <taxon>Flavobacterium</taxon>
    </lineage>
</organism>
<dbReference type="SUPFAM" id="SSF82171">
    <property type="entry name" value="DPP6 N-terminal domain-like"/>
    <property type="match status" value="1"/>
</dbReference>
<dbReference type="STRING" id="1202724.AM493_13480"/>
<gene>
    <name evidence="1" type="ORF">AM493_13480</name>
</gene>
<dbReference type="Proteomes" id="UP000037755">
    <property type="component" value="Unassembled WGS sequence"/>
</dbReference>
<keyword evidence="2" id="KW-1185">Reference proteome</keyword>
<protein>
    <submittedName>
        <fullName evidence="1">Uncharacterized protein</fullName>
    </submittedName>
</protein>
<dbReference type="AlphaFoldDB" id="A0A0M9VIQ8"/>
<dbReference type="EMBL" id="LIYD01000005">
    <property type="protein sequence ID" value="KOS06929.1"/>
    <property type="molecule type" value="Genomic_DNA"/>
</dbReference>
<proteinExistence type="predicted"/>